<dbReference type="WBParaSite" id="GPUH_0001352901-mRNA-1">
    <property type="protein sequence ID" value="GPUH_0001352901-mRNA-1"/>
    <property type="gene ID" value="GPUH_0001352901"/>
</dbReference>
<keyword evidence="1" id="KW-0812">Transmembrane</keyword>
<evidence type="ECO:0000313" key="4">
    <source>
        <dbReference type="WBParaSite" id="GPUH_0001352901-mRNA-1"/>
    </source>
</evidence>
<reference evidence="2 3" key="2">
    <citation type="submission" date="2018-11" db="EMBL/GenBank/DDBJ databases">
        <authorList>
            <consortium name="Pathogen Informatics"/>
        </authorList>
    </citation>
    <scope>NUCLEOTIDE SEQUENCE [LARGE SCALE GENOMIC DNA]</scope>
</reference>
<gene>
    <name evidence="2" type="ORF">GPUH_LOCUS13514</name>
</gene>
<dbReference type="AlphaFoldDB" id="A0A183DXS3"/>
<sequence length="83" mass="9263">MNITAMIFAVLIVDVVDFVVPAAVVVYHRMVDMGHKIWAGVLVVLEIGVVAEVHLAARQEPPMEVAMLTMRMDLIDHEVSMDY</sequence>
<evidence type="ECO:0000313" key="3">
    <source>
        <dbReference type="Proteomes" id="UP000271098"/>
    </source>
</evidence>
<evidence type="ECO:0000313" key="2">
    <source>
        <dbReference type="EMBL" id="VDN22448.1"/>
    </source>
</evidence>
<dbReference type="Proteomes" id="UP000271098">
    <property type="component" value="Unassembled WGS sequence"/>
</dbReference>
<feature type="transmembrane region" description="Helical" evidence="1">
    <location>
        <begin position="6"/>
        <end position="25"/>
    </location>
</feature>
<proteinExistence type="predicted"/>
<keyword evidence="3" id="KW-1185">Reference proteome</keyword>
<protein>
    <submittedName>
        <fullName evidence="4">Secreted protein</fullName>
    </submittedName>
</protein>
<keyword evidence="1" id="KW-1133">Transmembrane helix</keyword>
<evidence type="ECO:0000256" key="1">
    <source>
        <dbReference type="SAM" id="Phobius"/>
    </source>
</evidence>
<accession>A0A183DXS3</accession>
<keyword evidence="1" id="KW-0472">Membrane</keyword>
<organism evidence="4">
    <name type="scientific">Gongylonema pulchrum</name>
    <dbReference type="NCBI Taxonomy" id="637853"/>
    <lineage>
        <taxon>Eukaryota</taxon>
        <taxon>Metazoa</taxon>
        <taxon>Ecdysozoa</taxon>
        <taxon>Nematoda</taxon>
        <taxon>Chromadorea</taxon>
        <taxon>Rhabditida</taxon>
        <taxon>Spirurina</taxon>
        <taxon>Spiruromorpha</taxon>
        <taxon>Spiruroidea</taxon>
        <taxon>Gongylonematidae</taxon>
        <taxon>Gongylonema</taxon>
    </lineage>
</organism>
<name>A0A183DXS3_9BILA</name>
<dbReference type="EMBL" id="UYRT01080294">
    <property type="protein sequence ID" value="VDN22448.1"/>
    <property type="molecule type" value="Genomic_DNA"/>
</dbReference>
<reference evidence="4" key="1">
    <citation type="submission" date="2016-06" db="UniProtKB">
        <authorList>
            <consortium name="WormBaseParasite"/>
        </authorList>
    </citation>
    <scope>IDENTIFICATION</scope>
</reference>